<dbReference type="PANTHER" id="PTHR43673">
    <property type="entry name" value="NAD(P)H NITROREDUCTASE YDGI-RELATED"/>
    <property type="match status" value="1"/>
</dbReference>
<evidence type="ECO:0000256" key="1">
    <source>
        <dbReference type="ARBA" id="ARBA00007118"/>
    </source>
</evidence>
<dbReference type="AlphaFoldDB" id="A0A133U3C0"/>
<dbReference type="GO" id="GO:0016491">
    <property type="term" value="F:oxidoreductase activity"/>
    <property type="evidence" value="ECO:0007669"/>
    <property type="project" value="UniProtKB-KW"/>
</dbReference>
<name>A0A133U3C0_9EURY</name>
<feature type="domain" description="Nitroreductase" evidence="3">
    <location>
        <begin position="63"/>
        <end position="145"/>
    </location>
</feature>
<proteinExistence type="inferred from homology"/>
<dbReference type="Gene3D" id="3.40.109.10">
    <property type="entry name" value="NADH Oxidase"/>
    <property type="match status" value="1"/>
</dbReference>
<dbReference type="Proteomes" id="UP000070163">
    <property type="component" value="Unassembled WGS sequence"/>
</dbReference>
<dbReference type="Pfam" id="PF00881">
    <property type="entry name" value="Nitroreductase"/>
    <property type="match status" value="2"/>
</dbReference>
<dbReference type="EMBL" id="LHXJ01000132">
    <property type="protein sequence ID" value="KXA88689.1"/>
    <property type="molecule type" value="Genomic_DNA"/>
</dbReference>
<feature type="domain" description="Nitroreductase" evidence="3">
    <location>
        <begin position="7"/>
        <end position="60"/>
    </location>
</feature>
<evidence type="ECO:0000313" key="5">
    <source>
        <dbReference type="Proteomes" id="UP000070163"/>
    </source>
</evidence>
<dbReference type="SUPFAM" id="SSF55469">
    <property type="entry name" value="FMN-dependent nitroreductase-like"/>
    <property type="match status" value="1"/>
</dbReference>
<evidence type="ECO:0000259" key="3">
    <source>
        <dbReference type="Pfam" id="PF00881"/>
    </source>
</evidence>
<evidence type="ECO:0000256" key="2">
    <source>
        <dbReference type="ARBA" id="ARBA00023002"/>
    </source>
</evidence>
<dbReference type="InterPro" id="IPR000415">
    <property type="entry name" value="Nitroreductase-like"/>
</dbReference>
<accession>A0A133U3C0</accession>
<keyword evidence="2" id="KW-0560">Oxidoreductase</keyword>
<organism evidence="4 5">
    <name type="scientific">candidate division MSBL1 archaeon SCGC-AAA259A05</name>
    <dbReference type="NCBI Taxonomy" id="1698259"/>
    <lineage>
        <taxon>Archaea</taxon>
        <taxon>Methanobacteriati</taxon>
        <taxon>Methanobacteriota</taxon>
        <taxon>candidate division MSBL1</taxon>
    </lineage>
</organism>
<dbReference type="PANTHER" id="PTHR43673:SF10">
    <property type="entry name" value="NADH DEHYDROGENASE_NAD(P)H NITROREDUCTASE XCC3605-RELATED"/>
    <property type="match status" value="1"/>
</dbReference>
<dbReference type="InterPro" id="IPR029479">
    <property type="entry name" value="Nitroreductase"/>
</dbReference>
<sequence>MNVEEAIRKRKSVRSYKDKDVSREKVEELMESVRLAPSATNRQEWKFVIVDDDEKIEALKNCTKHKFIAQAPYIIAGVSTDPDYVMSNGKAAGPIDLSIAIDHLTLKATEEGLGTCWIGGFDQDCAKQVLEVPKDLEIVALTPLGIPEKPLTEMSKDRKKIDKIITYNEYTE</sequence>
<comment type="similarity">
    <text evidence="1">Belongs to the nitroreductase family.</text>
</comment>
<gene>
    <name evidence="4" type="ORF">AKJ57_06475</name>
</gene>
<comment type="caution">
    <text evidence="4">The sequence shown here is derived from an EMBL/GenBank/DDBJ whole genome shotgun (WGS) entry which is preliminary data.</text>
</comment>
<evidence type="ECO:0000313" key="4">
    <source>
        <dbReference type="EMBL" id="KXA88689.1"/>
    </source>
</evidence>
<protein>
    <recommendedName>
        <fullName evidence="3">Nitroreductase domain-containing protein</fullName>
    </recommendedName>
</protein>
<keyword evidence="5" id="KW-1185">Reference proteome</keyword>
<reference evidence="4 5" key="1">
    <citation type="journal article" date="2016" name="Sci. Rep.">
        <title>Metabolic traits of an uncultured archaeal lineage -MSBL1- from brine pools of the Red Sea.</title>
        <authorList>
            <person name="Mwirichia R."/>
            <person name="Alam I."/>
            <person name="Rashid M."/>
            <person name="Vinu M."/>
            <person name="Ba-Alawi W."/>
            <person name="Anthony Kamau A."/>
            <person name="Kamanda Ngugi D."/>
            <person name="Goker M."/>
            <person name="Klenk H.P."/>
            <person name="Bajic V."/>
            <person name="Stingl U."/>
        </authorList>
    </citation>
    <scope>NUCLEOTIDE SEQUENCE [LARGE SCALE GENOMIC DNA]</scope>
    <source>
        <strain evidence="4">SCGC-AAA259A05</strain>
    </source>
</reference>